<accession>A0A8H6Q8F0</accession>
<dbReference type="Proteomes" id="UP000654922">
    <property type="component" value="Unassembled WGS sequence"/>
</dbReference>
<evidence type="ECO:0000313" key="3">
    <source>
        <dbReference type="EMBL" id="KAF7181682.1"/>
    </source>
</evidence>
<sequence length="182" mass="20839">MSEPERPVLLLPSGVAAQKPLDLFNLFFSDGTWDTIARNTNAYAEIKRVSLPDQARPWSPTEANEIRAFVGVLIYMGIWKEYSTEGYWRTEKDAHLGPLHPIREYMSLIRFQQLKRYLQISPQMPDPPDNEPRGEAEGAECDVETLWGKLEPLISEFRSACERYRQPSTNISIDQLIAPRSG</sequence>
<dbReference type="Pfam" id="PF13843">
    <property type="entry name" value="DDE_Tnp_1_7"/>
    <property type="match status" value="1"/>
</dbReference>
<dbReference type="InterPro" id="IPR029526">
    <property type="entry name" value="PGBD"/>
</dbReference>
<name>A0A8H6Q8F0_9EURO</name>
<dbReference type="OrthoDB" id="3562449at2759"/>
<evidence type="ECO:0000313" key="2">
    <source>
        <dbReference type="EMBL" id="KAF7167719.1"/>
    </source>
</evidence>
<dbReference type="PANTHER" id="PTHR46599">
    <property type="entry name" value="PIGGYBAC TRANSPOSABLE ELEMENT-DERIVED PROTEIN 4"/>
    <property type="match status" value="1"/>
</dbReference>
<gene>
    <name evidence="2" type="ORF">CNMCM5623_000958</name>
    <name evidence="3" type="ORF">CNMCM7691_000979</name>
</gene>
<evidence type="ECO:0000313" key="5">
    <source>
        <dbReference type="Proteomes" id="UP000654922"/>
    </source>
</evidence>
<dbReference type="EMBL" id="JACBAG010001805">
    <property type="protein sequence ID" value="KAF7181682.1"/>
    <property type="molecule type" value="Genomic_DNA"/>
</dbReference>
<dbReference type="Proteomes" id="UP000641853">
    <property type="component" value="Unassembled WGS sequence"/>
</dbReference>
<protein>
    <recommendedName>
        <fullName evidence="1">PiggyBac transposable element-derived protein domain-containing protein</fullName>
    </recommendedName>
</protein>
<proteinExistence type="predicted"/>
<evidence type="ECO:0000259" key="1">
    <source>
        <dbReference type="Pfam" id="PF13843"/>
    </source>
</evidence>
<dbReference type="AlphaFoldDB" id="A0A8H6Q8F0"/>
<dbReference type="EMBL" id="JACBAE010001280">
    <property type="protein sequence ID" value="KAF7167719.1"/>
    <property type="molecule type" value="Genomic_DNA"/>
</dbReference>
<organism evidence="2 5">
    <name type="scientific">Aspergillus felis</name>
    <dbReference type="NCBI Taxonomy" id="1287682"/>
    <lineage>
        <taxon>Eukaryota</taxon>
        <taxon>Fungi</taxon>
        <taxon>Dikarya</taxon>
        <taxon>Ascomycota</taxon>
        <taxon>Pezizomycotina</taxon>
        <taxon>Eurotiomycetes</taxon>
        <taxon>Eurotiomycetidae</taxon>
        <taxon>Eurotiales</taxon>
        <taxon>Aspergillaceae</taxon>
        <taxon>Aspergillus</taxon>
        <taxon>Aspergillus subgen. Fumigati</taxon>
    </lineage>
</organism>
<comment type="caution">
    <text evidence="2">The sequence shown here is derived from an EMBL/GenBank/DDBJ whole genome shotgun (WGS) entry which is preliminary data.</text>
</comment>
<evidence type="ECO:0000313" key="4">
    <source>
        <dbReference type="Proteomes" id="UP000641853"/>
    </source>
</evidence>
<reference evidence="2" key="1">
    <citation type="submission" date="2020-06" db="EMBL/GenBank/DDBJ databases">
        <title>Draft genome sequences of strains closely related to Aspergillus parafelis and Aspergillus hiratsukae.</title>
        <authorList>
            <person name="Dos Santos R.A.C."/>
            <person name="Rivero-Menendez O."/>
            <person name="Steenwyk J.L."/>
            <person name="Mead M.E."/>
            <person name="Goldman G.H."/>
            <person name="Alastruey-Izquierdo A."/>
            <person name="Rokas A."/>
        </authorList>
    </citation>
    <scope>NUCLEOTIDE SEQUENCE</scope>
    <source>
        <strain evidence="2">CNM-CM5623</strain>
        <strain evidence="3">CNM-CM7691</strain>
    </source>
</reference>
<dbReference type="PANTHER" id="PTHR46599:SF3">
    <property type="entry name" value="PIGGYBAC TRANSPOSABLE ELEMENT-DERIVED PROTEIN 4"/>
    <property type="match status" value="1"/>
</dbReference>
<feature type="domain" description="PiggyBac transposable element-derived protein" evidence="1">
    <location>
        <begin position="20"/>
        <end position="179"/>
    </location>
</feature>
<keyword evidence="4" id="KW-1185">Reference proteome</keyword>